<evidence type="ECO:0000313" key="3">
    <source>
        <dbReference type="Proteomes" id="UP000198318"/>
    </source>
</evidence>
<dbReference type="Proteomes" id="UP000198318">
    <property type="component" value="Unassembled WGS sequence"/>
</dbReference>
<organism evidence="2 3">
    <name type="scientific">Actinomadura meyerae</name>
    <dbReference type="NCBI Taxonomy" id="240840"/>
    <lineage>
        <taxon>Bacteria</taxon>
        <taxon>Bacillati</taxon>
        <taxon>Actinomycetota</taxon>
        <taxon>Actinomycetes</taxon>
        <taxon>Streptosporangiales</taxon>
        <taxon>Thermomonosporaceae</taxon>
        <taxon>Actinomadura</taxon>
    </lineage>
</organism>
<reference evidence="2 3" key="1">
    <citation type="submission" date="2017-06" db="EMBL/GenBank/DDBJ databases">
        <authorList>
            <person name="Kim H.J."/>
            <person name="Triplett B.A."/>
        </authorList>
    </citation>
    <scope>NUCLEOTIDE SEQUENCE [LARGE SCALE GENOMIC DNA]</scope>
    <source>
        <strain evidence="2 3">DSM 44715</strain>
    </source>
</reference>
<proteinExistence type="predicted"/>
<name>A0A239N0Y2_9ACTN</name>
<dbReference type="EMBL" id="FZOR01000034">
    <property type="protein sequence ID" value="SNT48410.1"/>
    <property type="molecule type" value="Genomic_DNA"/>
</dbReference>
<gene>
    <name evidence="2" type="ORF">SAMN05443665_103477</name>
</gene>
<dbReference type="RefSeq" id="WP_089329271.1">
    <property type="nucleotide sequence ID" value="NZ_FZOR01000034.1"/>
</dbReference>
<accession>A0A239N0Y2</accession>
<dbReference type="AlphaFoldDB" id="A0A239N0Y2"/>
<sequence length="105" mass="11326">MSEENATIPAKWTIDLGISLSPEAHDRITSAIQRAVLTEIAGIDEAATLSVRLIGPGGRGRIPAPMPEGEGRLPDEFNPEFRPPWLPGPIGIMPIEPDPDPLRDL</sequence>
<protein>
    <submittedName>
        <fullName evidence="2">Uncharacterized protein</fullName>
    </submittedName>
</protein>
<keyword evidence="3" id="KW-1185">Reference proteome</keyword>
<evidence type="ECO:0000313" key="2">
    <source>
        <dbReference type="EMBL" id="SNT48410.1"/>
    </source>
</evidence>
<dbReference type="OrthoDB" id="9896118at2"/>
<feature type="region of interest" description="Disordered" evidence="1">
    <location>
        <begin position="54"/>
        <end position="105"/>
    </location>
</feature>
<evidence type="ECO:0000256" key="1">
    <source>
        <dbReference type="SAM" id="MobiDB-lite"/>
    </source>
</evidence>